<protein>
    <submittedName>
        <fullName evidence="2">Uncharacterized protein</fullName>
    </submittedName>
</protein>
<dbReference type="Proteomes" id="UP000295783">
    <property type="component" value="Unassembled WGS sequence"/>
</dbReference>
<proteinExistence type="predicted"/>
<dbReference type="RefSeq" id="WP_133611569.1">
    <property type="nucleotide sequence ID" value="NZ_SNYW01000001.1"/>
</dbReference>
<gene>
    <name evidence="2" type="ORF">A8950_0153</name>
</gene>
<keyword evidence="3" id="KW-1185">Reference proteome</keyword>
<evidence type="ECO:0000313" key="2">
    <source>
        <dbReference type="EMBL" id="TDQ86461.1"/>
    </source>
</evidence>
<dbReference type="AlphaFoldDB" id="A0A4R6WYR4"/>
<keyword evidence="1" id="KW-0732">Signal</keyword>
<organism evidence="2 3">
    <name type="scientific">Dongia mobilis</name>
    <dbReference type="NCBI Taxonomy" id="578943"/>
    <lineage>
        <taxon>Bacteria</taxon>
        <taxon>Pseudomonadati</taxon>
        <taxon>Pseudomonadota</taxon>
        <taxon>Alphaproteobacteria</taxon>
        <taxon>Rhodospirillales</taxon>
        <taxon>Dongiaceae</taxon>
        <taxon>Dongia</taxon>
    </lineage>
</organism>
<comment type="caution">
    <text evidence="2">The sequence shown here is derived from an EMBL/GenBank/DDBJ whole genome shotgun (WGS) entry which is preliminary data.</text>
</comment>
<sequence length="254" mass="27280">MPTCFEANRPAAPATGAGVIVALLLAAGVAHADSSADSRVPVQLGYPLGISLEEFSSMPLPFEGLPKGATVKCGDDPELRQRMVGYVADNEARYERVGVKTCRVVAPDPANLSWWRPVEVEVDGVMTRIRFDFMEVSGDDGFDETGFGEALYGGNDLAESGTSYELVSARLTPVKTKEGYKLLAGLNRRLGSPQVVKDKVELAPGISSTMPVHTWKSGPVSVAAWDPSELGHYDLVFTLTAAKADLQTRLDHIE</sequence>
<feature type="chain" id="PRO_5020605639" evidence="1">
    <location>
        <begin position="33"/>
        <end position="254"/>
    </location>
</feature>
<evidence type="ECO:0000256" key="1">
    <source>
        <dbReference type="SAM" id="SignalP"/>
    </source>
</evidence>
<feature type="signal peptide" evidence="1">
    <location>
        <begin position="1"/>
        <end position="32"/>
    </location>
</feature>
<evidence type="ECO:0000313" key="3">
    <source>
        <dbReference type="Proteomes" id="UP000295783"/>
    </source>
</evidence>
<reference evidence="2 3" key="1">
    <citation type="submission" date="2019-03" db="EMBL/GenBank/DDBJ databases">
        <title>Genomic Encyclopedia of Type Strains, Phase III (KMG-III): the genomes of soil and plant-associated and newly described type strains.</title>
        <authorList>
            <person name="Whitman W."/>
        </authorList>
    </citation>
    <scope>NUCLEOTIDE SEQUENCE [LARGE SCALE GENOMIC DNA]</scope>
    <source>
        <strain evidence="2 3">CGMCC 1.7660</strain>
    </source>
</reference>
<dbReference type="EMBL" id="SNYW01000001">
    <property type="protein sequence ID" value="TDQ86461.1"/>
    <property type="molecule type" value="Genomic_DNA"/>
</dbReference>
<accession>A0A4R6WYR4</accession>
<name>A0A4R6WYR4_9PROT</name>